<dbReference type="InterPro" id="IPR000860">
    <property type="entry name" value="HemC"/>
</dbReference>
<dbReference type="Gene3D" id="3.40.190.10">
    <property type="entry name" value="Periplasmic binding protein-like II"/>
    <property type="match status" value="2"/>
</dbReference>
<dbReference type="Pfam" id="PF03900">
    <property type="entry name" value="Porphobil_deamC"/>
    <property type="match status" value="1"/>
</dbReference>
<dbReference type="EC" id="2.5.1.61" evidence="4 8"/>
<dbReference type="EMBL" id="QOUI01000007">
    <property type="protein sequence ID" value="RCK69274.1"/>
    <property type="molecule type" value="Genomic_DNA"/>
</dbReference>
<dbReference type="PROSITE" id="PS00533">
    <property type="entry name" value="PORPHOBILINOGEN_DEAM"/>
    <property type="match status" value="1"/>
</dbReference>
<dbReference type="InterPro" id="IPR036803">
    <property type="entry name" value="Porphobilinogen_deaminase_C_sf"/>
</dbReference>
<dbReference type="PIRSF" id="PIRSF001438">
    <property type="entry name" value="4pyrrol_synth_OHMeBilane_synth"/>
    <property type="match status" value="1"/>
</dbReference>
<dbReference type="AlphaFoldDB" id="A0A367YTU7"/>
<dbReference type="InterPro" id="IPR022418">
    <property type="entry name" value="Porphobilinogen_deaminase_C"/>
</dbReference>
<dbReference type="GO" id="GO:0005737">
    <property type="term" value="C:cytoplasm"/>
    <property type="evidence" value="ECO:0007669"/>
    <property type="project" value="UniProtKB-UniRule"/>
</dbReference>
<dbReference type="GO" id="GO:0006783">
    <property type="term" value="P:heme biosynthetic process"/>
    <property type="evidence" value="ECO:0007669"/>
    <property type="project" value="TreeGrafter"/>
</dbReference>
<dbReference type="PRINTS" id="PR00151">
    <property type="entry name" value="PORPHBDMNASE"/>
</dbReference>
<evidence type="ECO:0000256" key="2">
    <source>
        <dbReference type="ARBA" id="ARBA00002869"/>
    </source>
</evidence>
<dbReference type="SUPFAM" id="SSF54782">
    <property type="entry name" value="Porphobilinogen deaminase (hydroxymethylbilane synthase), C-terminal domain"/>
    <property type="match status" value="1"/>
</dbReference>
<dbReference type="InterPro" id="IPR022417">
    <property type="entry name" value="Porphobilin_deaminase_N"/>
</dbReference>
<evidence type="ECO:0000256" key="4">
    <source>
        <dbReference type="ARBA" id="ARBA00012655"/>
    </source>
</evidence>
<evidence type="ECO:0000256" key="7">
    <source>
        <dbReference type="ARBA" id="ARBA00048169"/>
    </source>
</evidence>
<keyword evidence="5 11" id="KW-0808">Transferase</keyword>
<accession>A0A367YTU7</accession>
<dbReference type="Proteomes" id="UP000252770">
    <property type="component" value="Unassembled WGS sequence"/>
</dbReference>
<reference evidence="11 12" key="1">
    <citation type="submission" date="2018-07" db="EMBL/GenBank/DDBJ databases">
        <title>Desertimonas flava gen. nov. sp. nov.</title>
        <authorList>
            <person name="Liu S."/>
        </authorList>
    </citation>
    <scope>NUCLEOTIDE SEQUENCE [LARGE SCALE GENOMIC DNA]</scope>
    <source>
        <strain evidence="11 12">16Sb5-5</strain>
    </source>
</reference>
<evidence type="ECO:0000259" key="9">
    <source>
        <dbReference type="Pfam" id="PF01379"/>
    </source>
</evidence>
<comment type="similarity">
    <text evidence="3">Belongs to the HMBS family.</text>
</comment>
<evidence type="ECO:0000313" key="11">
    <source>
        <dbReference type="EMBL" id="RCK69274.1"/>
    </source>
</evidence>
<keyword evidence="6" id="KW-0627">Porphyrin biosynthesis</keyword>
<evidence type="ECO:0000259" key="10">
    <source>
        <dbReference type="Pfam" id="PF03900"/>
    </source>
</evidence>
<comment type="caution">
    <text evidence="11">The sequence shown here is derived from an EMBL/GenBank/DDBJ whole genome shotgun (WGS) entry which is preliminary data.</text>
</comment>
<dbReference type="RefSeq" id="WP_114127130.1">
    <property type="nucleotide sequence ID" value="NZ_QOUI01000007.1"/>
</dbReference>
<evidence type="ECO:0000313" key="12">
    <source>
        <dbReference type="Proteomes" id="UP000252770"/>
    </source>
</evidence>
<evidence type="ECO:0000256" key="3">
    <source>
        <dbReference type="ARBA" id="ARBA00005638"/>
    </source>
</evidence>
<proteinExistence type="inferred from homology"/>
<name>A0A367YTU7_9ACTN</name>
<organism evidence="11 12">
    <name type="scientific">Desertihabitans brevis</name>
    <dbReference type="NCBI Taxonomy" id="2268447"/>
    <lineage>
        <taxon>Bacteria</taxon>
        <taxon>Bacillati</taxon>
        <taxon>Actinomycetota</taxon>
        <taxon>Actinomycetes</taxon>
        <taxon>Propionibacteriales</taxon>
        <taxon>Propionibacteriaceae</taxon>
        <taxon>Desertihabitans</taxon>
    </lineage>
</organism>
<feature type="domain" description="Porphobilinogen deaminase C-terminal" evidence="10">
    <location>
        <begin position="240"/>
        <end position="322"/>
    </location>
</feature>
<keyword evidence="12" id="KW-1185">Reference proteome</keyword>
<dbReference type="Gene3D" id="3.30.160.40">
    <property type="entry name" value="Porphobilinogen deaminase, C-terminal domain"/>
    <property type="match status" value="1"/>
</dbReference>
<dbReference type="InterPro" id="IPR022419">
    <property type="entry name" value="Porphobilin_deaminase_cofac_BS"/>
</dbReference>
<dbReference type="GO" id="GO:0004418">
    <property type="term" value="F:hydroxymethylbilane synthase activity"/>
    <property type="evidence" value="ECO:0007669"/>
    <property type="project" value="UniProtKB-UniRule"/>
</dbReference>
<evidence type="ECO:0000256" key="1">
    <source>
        <dbReference type="ARBA" id="ARBA00001916"/>
    </source>
</evidence>
<feature type="domain" description="Porphobilinogen deaminase N-terminal" evidence="9">
    <location>
        <begin position="4"/>
        <end position="218"/>
    </location>
</feature>
<dbReference type="NCBIfam" id="TIGR00212">
    <property type="entry name" value="hemC"/>
    <property type="match status" value="1"/>
</dbReference>
<evidence type="ECO:0000256" key="6">
    <source>
        <dbReference type="ARBA" id="ARBA00023244"/>
    </source>
</evidence>
<dbReference type="PANTHER" id="PTHR11557">
    <property type="entry name" value="PORPHOBILINOGEN DEAMINASE"/>
    <property type="match status" value="1"/>
</dbReference>
<protein>
    <recommendedName>
        <fullName evidence="4 8">Hydroxymethylbilane synthase</fullName>
        <ecNumber evidence="4 8">2.5.1.61</ecNumber>
    </recommendedName>
</protein>
<dbReference type="Pfam" id="PF01379">
    <property type="entry name" value="Porphobil_deam"/>
    <property type="match status" value="1"/>
</dbReference>
<comment type="catalytic activity">
    <reaction evidence="7">
        <text>4 porphobilinogen + H2O = hydroxymethylbilane + 4 NH4(+)</text>
        <dbReference type="Rhea" id="RHEA:13185"/>
        <dbReference type="ChEBI" id="CHEBI:15377"/>
        <dbReference type="ChEBI" id="CHEBI:28938"/>
        <dbReference type="ChEBI" id="CHEBI:57845"/>
        <dbReference type="ChEBI" id="CHEBI:58126"/>
        <dbReference type="EC" id="2.5.1.61"/>
    </reaction>
</comment>
<comment type="cofactor">
    <cofactor evidence="1">
        <name>dipyrromethane</name>
        <dbReference type="ChEBI" id="CHEBI:60342"/>
    </cofactor>
</comment>
<sequence>MTALRIGARTSPLARVQADWVAARLAEHGLDSRFVGVVTSGDVDQRALTQIGGTGVFVAAVRTALLEGRADLAVHSLKDLPTAPDPGLRVAAVPPREDVRDVLVGGRLAELPDRARIGTGSPRRAVQLQDWARAHGRHLEVVPVRGNVDTRIAHVAAGRLEACVLAAAGLRRLGRLTDEDADGSCRVVAGDGTLPAELVDVAVLLPAPGQAALAVEVAVAGAHPRLAEVDRLDDPGTHARVVAERSFLTRLEAGCLAPVGALATLSRPADGGAPQDLTLDAVIGRTVGSTATPTAEPLLRVQIAGPVSGARQLGIQLAQQVLSRLEPGQRL</sequence>
<dbReference type="PANTHER" id="PTHR11557:SF0">
    <property type="entry name" value="PORPHOBILINOGEN DEAMINASE"/>
    <property type="match status" value="1"/>
</dbReference>
<comment type="function">
    <text evidence="2">Tetrapolymerization of the monopyrrole PBG into the hydroxymethylbilane pre-uroporphyrinogen in several discrete steps.</text>
</comment>
<dbReference type="SUPFAM" id="SSF53850">
    <property type="entry name" value="Periplasmic binding protein-like II"/>
    <property type="match status" value="1"/>
</dbReference>
<gene>
    <name evidence="11" type="ORF">DT076_12510</name>
</gene>
<evidence type="ECO:0000256" key="5">
    <source>
        <dbReference type="ARBA" id="ARBA00022679"/>
    </source>
</evidence>
<evidence type="ECO:0000256" key="8">
    <source>
        <dbReference type="NCBIfam" id="TIGR00212"/>
    </source>
</evidence>